<organism evidence="2 3">
    <name type="scientific">Vibrio zhugei</name>
    <dbReference type="NCBI Taxonomy" id="2479546"/>
    <lineage>
        <taxon>Bacteria</taxon>
        <taxon>Pseudomonadati</taxon>
        <taxon>Pseudomonadota</taxon>
        <taxon>Gammaproteobacteria</taxon>
        <taxon>Vibrionales</taxon>
        <taxon>Vibrionaceae</taxon>
        <taxon>Vibrio</taxon>
    </lineage>
</organism>
<dbReference type="SUPFAM" id="SSF81301">
    <property type="entry name" value="Nucleotidyltransferase"/>
    <property type="match status" value="1"/>
</dbReference>
<dbReference type="EMBL" id="JBHRSE010000119">
    <property type="protein sequence ID" value="MFC3025389.1"/>
    <property type="molecule type" value="Genomic_DNA"/>
</dbReference>
<evidence type="ECO:0000313" key="3">
    <source>
        <dbReference type="Proteomes" id="UP001595384"/>
    </source>
</evidence>
<accession>A0ABV7CD40</accession>
<proteinExistence type="predicted"/>
<protein>
    <submittedName>
        <fullName evidence="2">Phosphoribosylglycinamide formyltransferase</fullName>
    </submittedName>
</protein>
<keyword evidence="1" id="KW-0732">Signal</keyword>
<evidence type="ECO:0000256" key="1">
    <source>
        <dbReference type="SAM" id="SignalP"/>
    </source>
</evidence>
<sequence>MSLLFRTTALMLLILSRAPAFAAPMPIDTSIEDSRTGESQSEISSEVFKHSLSGLYGIQPISSTPLQPYRDFDVLYSKAHQAQYELTNLCKETAMLTDTIPYTCGVKSRQRAQEKIRADFSGQNERITDLARATLVANDVPSLVKAYEMLNRSATIVKVKNRFKNPTASGYRDLNVLVRLPKTHMIAEVQLHLAGIEKVKSGAEHAIYENIQAIERTAAIQQRALNEIETVKIEQLRAQAKNLYHDAWHPYITTRLQAQAA</sequence>
<gene>
    <name evidence="2" type="ORF">ACFODT_16410</name>
</gene>
<dbReference type="Proteomes" id="UP001595384">
    <property type="component" value="Unassembled WGS sequence"/>
</dbReference>
<dbReference type="Gene3D" id="3.30.460.10">
    <property type="entry name" value="Beta Polymerase, domain 2"/>
    <property type="match status" value="1"/>
</dbReference>
<comment type="caution">
    <text evidence="2">The sequence shown here is derived from an EMBL/GenBank/DDBJ whole genome shotgun (WGS) entry which is preliminary data.</text>
</comment>
<keyword evidence="3" id="KW-1185">Reference proteome</keyword>
<feature type="chain" id="PRO_5045140750" evidence="1">
    <location>
        <begin position="23"/>
        <end position="261"/>
    </location>
</feature>
<dbReference type="RefSeq" id="WP_123016230.1">
    <property type="nucleotide sequence ID" value="NZ_AP024911.1"/>
</dbReference>
<dbReference type="InterPro" id="IPR043519">
    <property type="entry name" value="NT_sf"/>
</dbReference>
<name>A0ABV7CD40_9VIBR</name>
<evidence type="ECO:0000313" key="2">
    <source>
        <dbReference type="EMBL" id="MFC3025389.1"/>
    </source>
</evidence>
<reference evidence="3" key="1">
    <citation type="journal article" date="2019" name="Int. J. Syst. Evol. Microbiol.">
        <title>The Global Catalogue of Microorganisms (GCM) 10K type strain sequencing project: providing services to taxonomists for standard genome sequencing and annotation.</title>
        <authorList>
            <consortium name="The Broad Institute Genomics Platform"/>
            <consortium name="The Broad Institute Genome Sequencing Center for Infectious Disease"/>
            <person name="Wu L."/>
            <person name="Ma J."/>
        </authorList>
    </citation>
    <scope>NUCLEOTIDE SEQUENCE [LARGE SCALE GENOMIC DNA]</scope>
    <source>
        <strain evidence="3">KCTC 62784</strain>
    </source>
</reference>
<feature type="signal peptide" evidence="1">
    <location>
        <begin position="1"/>
        <end position="22"/>
    </location>
</feature>